<evidence type="ECO:0000313" key="2">
    <source>
        <dbReference type="EMBL" id="MDF1587080.1"/>
    </source>
</evidence>
<sequence>LLPAFTLYFERIFGPGKSLWLVRFRNFQLVYSGFCFGFLLLNILLSSRLDHLYRLMSVQVIGIMMILQFFYLLVLAVNYALRGNREALIFTIGFAIFAVPSLSELILYFSSTHRYHLYWWKWGVVGFLLSLIVILGRRLARNYEQTVEYSRDLEKFNNDLQRSEKMEIISE</sequence>
<name>A0AAP4D627_9PROT</name>
<feature type="non-terminal residue" evidence="2">
    <location>
        <position position="171"/>
    </location>
</feature>
<gene>
    <name evidence="2" type="ORF">PZ740_11900</name>
</gene>
<keyword evidence="1" id="KW-1133">Transmembrane helix</keyword>
<evidence type="ECO:0000256" key="1">
    <source>
        <dbReference type="SAM" id="Phobius"/>
    </source>
</evidence>
<reference evidence="2 3" key="1">
    <citation type="submission" date="2023-03" db="EMBL/GenBank/DDBJ databases">
        <title>YIM 152171 draft genome.</title>
        <authorList>
            <person name="Yang Z."/>
        </authorList>
    </citation>
    <scope>NUCLEOTIDE SEQUENCE [LARGE SCALE GENOMIC DNA]</scope>
    <source>
        <strain evidence="2 3">YIM 152171</strain>
    </source>
</reference>
<comment type="caution">
    <text evidence="2">The sequence shown here is derived from an EMBL/GenBank/DDBJ whole genome shotgun (WGS) entry which is preliminary data.</text>
</comment>
<dbReference type="AlphaFoldDB" id="A0AAP4D627"/>
<feature type="non-terminal residue" evidence="2">
    <location>
        <position position="1"/>
    </location>
</feature>
<feature type="transmembrane region" description="Helical" evidence="1">
    <location>
        <begin position="27"/>
        <end position="45"/>
    </location>
</feature>
<keyword evidence="1" id="KW-0472">Membrane</keyword>
<keyword evidence="3" id="KW-1185">Reference proteome</keyword>
<feature type="transmembrane region" description="Helical" evidence="1">
    <location>
        <begin position="117"/>
        <end position="136"/>
    </location>
</feature>
<evidence type="ECO:0000313" key="3">
    <source>
        <dbReference type="Proteomes" id="UP001301140"/>
    </source>
</evidence>
<dbReference type="EMBL" id="JARGEQ010000113">
    <property type="protein sequence ID" value="MDF1587080.1"/>
    <property type="molecule type" value="Genomic_DNA"/>
</dbReference>
<accession>A0AAP4D627</accession>
<protein>
    <submittedName>
        <fullName evidence="2">Uncharacterized protein</fullName>
    </submittedName>
</protein>
<proteinExistence type="predicted"/>
<feature type="transmembrane region" description="Helical" evidence="1">
    <location>
        <begin position="88"/>
        <end position="111"/>
    </location>
</feature>
<dbReference type="Proteomes" id="UP001301140">
    <property type="component" value="Unassembled WGS sequence"/>
</dbReference>
<keyword evidence="1" id="KW-0812">Transmembrane</keyword>
<organism evidence="2 3">
    <name type="scientific">Marinimicrococcus flavescens</name>
    <dbReference type="NCBI Taxonomy" id="3031815"/>
    <lineage>
        <taxon>Bacteria</taxon>
        <taxon>Pseudomonadati</taxon>
        <taxon>Pseudomonadota</taxon>
        <taxon>Alphaproteobacteria</taxon>
        <taxon>Geminicoccales</taxon>
        <taxon>Geminicoccaceae</taxon>
        <taxon>Marinimicrococcus</taxon>
    </lineage>
</organism>
<feature type="transmembrane region" description="Helical" evidence="1">
    <location>
        <begin position="57"/>
        <end position="81"/>
    </location>
</feature>